<gene>
    <name evidence="2" type="ORF">D1614_23015</name>
</gene>
<accession>A0A399SSM9</accession>
<evidence type="ECO:0000256" key="1">
    <source>
        <dbReference type="SAM" id="SignalP"/>
    </source>
</evidence>
<dbReference type="AlphaFoldDB" id="A0A399SSM9"/>
<reference evidence="2 3" key="1">
    <citation type="submission" date="2018-08" db="EMBL/GenBank/DDBJ databases">
        <title>Pallidiluteibacterium maritimus gen. nov., sp. nov., isolated from coastal sediment.</title>
        <authorList>
            <person name="Zhou L.Y."/>
        </authorList>
    </citation>
    <scope>NUCLEOTIDE SEQUENCE [LARGE SCALE GENOMIC DNA]</scope>
    <source>
        <strain evidence="2 3">XSD2</strain>
    </source>
</reference>
<dbReference type="Proteomes" id="UP000265926">
    <property type="component" value="Unassembled WGS sequence"/>
</dbReference>
<feature type="chain" id="PRO_5017299048" evidence="1">
    <location>
        <begin position="25"/>
        <end position="882"/>
    </location>
</feature>
<dbReference type="RefSeq" id="WP_119440352.1">
    <property type="nucleotide sequence ID" value="NZ_QWGR01000025.1"/>
</dbReference>
<organism evidence="2 3">
    <name type="scientific">Maribellus luteus</name>
    <dbReference type="NCBI Taxonomy" id="2305463"/>
    <lineage>
        <taxon>Bacteria</taxon>
        <taxon>Pseudomonadati</taxon>
        <taxon>Bacteroidota</taxon>
        <taxon>Bacteroidia</taxon>
        <taxon>Marinilabiliales</taxon>
        <taxon>Prolixibacteraceae</taxon>
        <taxon>Maribellus</taxon>
    </lineage>
</organism>
<proteinExistence type="predicted"/>
<comment type="caution">
    <text evidence="2">The sequence shown here is derived from an EMBL/GenBank/DDBJ whole genome shotgun (WGS) entry which is preliminary data.</text>
</comment>
<dbReference type="OrthoDB" id="1488268at2"/>
<sequence>MKSKIIIRLAAIFLLVLSHSLSNGQANQDKLAKPIENKLQFNGYTNHWQNNYTVWNRYGNLFKTAITDIPPTILQSKIDAADDMGIPGLFMQEGFISALFQNPYKVLDQPSKEELSKESTNANVLAIISTETALGAELEAEAKAIFNWADALNSYQFGAIDFEPVYAFVSKNGNKNFFAVVTADHAKAEQLVQRIADAREILSQFNLKKGWFGASTLLKSVTCTPGHPLELIGRGMNEGNSWFIFDGYMDFLAQQEIKNWVQEIDLPVLADVGFSPIYGCNDYDGLQVQDMQTKQAWIDYAHQKGGYAFRPVYDPPSDAFEFDGYIAVEGNKEQIDNENVPFINKTGMLSGNMTSSMVLFVEKEEEFTQATLWNTILSRKAVAVFENALMMGPSEFRNALQLLYLDRYFLENYFGDNIDMEASVNGYNLQVMLRNYTDSPLNGSLSFTFPAGIETAGKVNTSVSLEPGESRQFNVPLTISKQAMGLTNPVAVHFNHGNATKNIVTMLDLPPAISAHQLLYGHEPEVLFPVTIHNFSEKGAFPVTVEVFKKNNPDKAVFTQTINCETGISTFKELNFNLHLDAGQYEVKVRTLGTEFKGQLGVGAKAGNAYAYEMDLNSDGINEYRMENDSVEVTLLRTGARVIEYIVKSKKDNVLFKIWPEKTYNDKKPFRKYGYYPYGGFEDFLGQASMETHKIYNARLIKAEGDFVRVEMEADYFGNHLKKTFTLYGNSPLLEVRYALTFKNPEANVIGPQPILELGEKHWTEDVFTVPTTYGLKEYRMRPEQYYGQAIQVQEGWNAGYDTQAKVSFVGAFPVSQPLFLHMWMNHPDNQEAPHYYVEFQPWTPIIQKTTMYFSYYLWGSGSYWEQSVKELRDRNLISTRQ</sequence>
<keyword evidence="3" id="KW-1185">Reference proteome</keyword>
<keyword evidence="1" id="KW-0732">Signal</keyword>
<dbReference type="EMBL" id="QWGR01000025">
    <property type="protein sequence ID" value="RIJ45461.1"/>
    <property type="molecule type" value="Genomic_DNA"/>
</dbReference>
<name>A0A399SSM9_9BACT</name>
<protein>
    <submittedName>
        <fullName evidence="2">Uncharacterized protein</fullName>
    </submittedName>
</protein>
<evidence type="ECO:0000313" key="2">
    <source>
        <dbReference type="EMBL" id="RIJ45461.1"/>
    </source>
</evidence>
<evidence type="ECO:0000313" key="3">
    <source>
        <dbReference type="Proteomes" id="UP000265926"/>
    </source>
</evidence>
<feature type="signal peptide" evidence="1">
    <location>
        <begin position="1"/>
        <end position="24"/>
    </location>
</feature>